<gene>
    <name evidence="2" type="ordered locus">TERTU_0215</name>
</gene>
<dbReference type="AlphaFoldDB" id="C5BLJ4"/>
<dbReference type="RefSeq" id="WP_015820228.1">
    <property type="nucleotide sequence ID" value="NC_012997.1"/>
</dbReference>
<dbReference type="InterPro" id="IPR032811">
    <property type="entry name" value="Put_conjugal_transfer"/>
</dbReference>
<dbReference type="EMBL" id="CP001614">
    <property type="protein sequence ID" value="ACR14112.1"/>
    <property type="molecule type" value="Genomic_DNA"/>
</dbReference>
<dbReference type="OrthoDB" id="6077588at2"/>
<dbReference type="KEGG" id="ttu:TERTU_0215"/>
<name>C5BLJ4_TERTT</name>
<accession>C5BLJ4</accession>
<dbReference type="Proteomes" id="UP000009080">
    <property type="component" value="Chromosome"/>
</dbReference>
<keyword evidence="1" id="KW-0732">Signal</keyword>
<feature type="signal peptide" evidence="1">
    <location>
        <begin position="1"/>
        <end position="26"/>
    </location>
</feature>
<dbReference type="STRING" id="377629.TERTU_0215"/>
<dbReference type="Gene3D" id="2.40.160.60">
    <property type="entry name" value="Outer membrane protein transport protein (OMPP1/FadL/TodX)"/>
    <property type="match status" value="1"/>
</dbReference>
<evidence type="ECO:0000313" key="2">
    <source>
        <dbReference type="EMBL" id="ACR14112.1"/>
    </source>
</evidence>
<evidence type="ECO:0000256" key="1">
    <source>
        <dbReference type="SAM" id="SignalP"/>
    </source>
</evidence>
<feature type="chain" id="PRO_5002948867" evidence="1">
    <location>
        <begin position="27"/>
        <end position="427"/>
    </location>
</feature>
<dbReference type="SUPFAM" id="SSF56935">
    <property type="entry name" value="Porins"/>
    <property type="match status" value="1"/>
</dbReference>
<organism evidence="2 3">
    <name type="scientific">Teredinibacter turnerae (strain ATCC 39867 / T7901)</name>
    <dbReference type="NCBI Taxonomy" id="377629"/>
    <lineage>
        <taxon>Bacteria</taxon>
        <taxon>Pseudomonadati</taxon>
        <taxon>Pseudomonadota</taxon>
        <taxon>Gammaproteobacteria</taxon>
        <taxon>Cellvibrionales</taxon>
        <taxon>Cellvibrionaceae</taxon>
        <taxon>Teredinibacter</taxon>
    </lineage>
</organism>
<dbReference type="HOGENOM" id="CLU_642396_0_0_6"/>
<evidence type="ECO:0000313" key="3">
    <source>
        <dbReference type="Proteomes" id="UP000009080"/>
    </source>
</evidence>
<keyword evidence="3" id="KW-1185">Reference proteome</keyword>
<dbReference type="Pfam" id="PF13729">
    <property type="entry name" value="TraF_2"/>
    <property type="match status" value="1"/>
</dbReference>
<protein>
    <submittedName>
        <fullName evidence="2">Uncharacterized protein</fullName>
    </submittedName>
</protein>
<sequence>MFSRFSALLPLSLCTAGVMVASSAQAISYGIYDPRGLAMGGAGVGVASFHQAQYYNPALLALNDESENRTRDSRFVFPNLVVQVDDSVEAVIDAADDNLQENLERAVDGYNSSRSAEAAGEVANRARQLETLLVDLGNQQIEGEVVFGLSVSEPSKFEGGAFFISSRSISFADSTIPAADYALLADYINAMDVLAAGGSFADISPALLDGNGNLIDPSDRFNSSANITAFNLLEWGVSLSRKFEFFGQSVALGVTPKVLNIYAISDSTDFGDDDLDFDDDEQSYLSVNGDVGVLFELFDHYRVGVAAKDLVPEKFTTNSGAELQLKTRSRLGLGYVRERFSLGLDMDLSENQPVAAEAPLQEVALGLEVTPLRGLDLRLGYRQDLSGNREDTLSGGLAYQIKRLVIELSYGQSDATTSGALQFGWRF</sequence>
<reference evidence="2 3" key="1">
    <citation type="journal article" date="2009" name="PLoS ONE">
        <title>The complete genome of Teredinibacter turnerae T7901: an intracellular endosymbiont of marine wood-boring bivalves (shipworms).</title>
        <authorList>
            <person name="Yang J.C."/>
            <person name="Madupu R."/>
            <person name="Durkin A.S."/>
            <person name="Ekborg N.A."/>
            <person name="Pedamallu C.S."/>
            <person name="Hostetler J.B."/>
            <person name="Radune D."/>
            <person name="Toms B.S."/>
            <person name="Henrissat B."/>
            <person name="Coutinho P.M."/>
            <person name="Schwarz S."/>
            <person name="Field L."/>
            <person name="Trindade-Silva A.E."/>
            <person name="Soares C.A.G."/>
            <person name="Elshahawi S."/>
            <person name="Hanora A."/>
            <person name="Schmidt E.W."/>
            <person name="Haygood M.G."/>
            <person name="Posfai J."/>
            <person name="Benner J."/>
            <person name="Madinger C."/>
            <person name="Nove J."/>
            <person name="Anton B."/>
            <person name="Chaudhary K."/>
            <person name="Foster J."/>
            <person name="Holman A."/>
            <person name="Kumar S."/>
            <person name="Lessard P.A."/>
            <person name="Luyten Y.A."/>
            <person name="Slatko B."/>
            <person name="Wood N."/>
            <person name="Wu B."/>
            <person name="Teplitski M."/>
            <person name="Mougous J.D."/>
            <person name="Ward N."/>
            <person name="Eisen J.A."/>
            <person name="Badger J.H."/>
            <person name="Distel D.L."/>
        </authorList>
    </citation>
    <scope>NUCLEOTIDE SEQUENCE [LARGE SCALE GENOMIC DNA]</scope>
    <source>
        <strain evidence="3">ATCC 39867 / T7901</strain>
    </source>
</reference>
<dbReference type="eggNOG" id="COG2067">
    <property type="taxonomic scope" value="Bacteria"/>
</dbReference>
<proteinExistence type="predicted"/>